<organism evidence="1 2">
    <name type="scientific">Vibrio variabilis</name>
    <dbReference type="NCBI Taxonomy" id="990271"/>
    <lineage>
        <taxon>Bacteria</taxon>
        <taxon>Pseudomonadati</taxon>
        <taxon>Pseudomonadota</taxon>
        <taxon>Gammaproteobacteria</taxon>
        <taxon>Vibrionales</taxon>
        <taxon>Vibrionaceae</taxon>
        <taxon>Vibrio</taxon>
    </lineage>
</organism>
<evidence type="ECO:0000313" key="2">
    <source>
        <dbReference type="Proteomes" id="UP000029223"/>
    </source>
</evidence>
<reference evidence="2" key="2">
    <citation type="submission" date="2014-09" db="EMBL/GenBank/DDBJ databases">
        <authorList>
            <consortium name="NBRP consortium"/>
            <person name="Sawabe T."/>
            <person name="Meirelles P."/>
            <person name="Nakanishi M."/>
            <person name="Sayaka M."/>
            <person name="Hattori M."/>
            <person name="Ohkuma M."/>
        </authorList>
    </citation>
    <scope>NUCLEOTIDE SEQUENCE [LARGE SCALE GENOMIC DNA]</scope>
    <source>
        <strain evidence="2">JCM 19239</strain>
    </source>
</reference>
<dbReference type="Proteomes" id="UP000029223">
    <property type="component" value="Unassembled WGS sequence"/>
</dbReference>
<sequence>MRTIEPIARMDLAFSLFCLGHRFNAQVAQVSRWVSRTGDGHLYLLLGVSVWLF</sequence>
<keyword evidence="2" id="KW-1185">Reference proteome</keyword>
<dbReference type="EMBL" id="BBMS01000017">
    <property type="protein sequence ID" value="GAL26352.1"/>
    <property type="molecule type" value="Genomic_DNA"/>
</dbReference>
<name>A0ABQ0JC64_9VIBR</name>
<protein>
    <submittedName>
        <fullName evidence="1">Membrane-associated phospholipid phosphatase</fullName>
    </submittedName>
</protein>
<gene>
    <name evidence="1" type="ORF">JCM19239_3685</name>
</gene>
<accession>A0ABQ0JC64</accession>
<comment type="caution">
    <text evidence="1">The sequence shown here is derived from an EMBL/GenBank/DDBJ whole genome shotgun (WGS) entry which is preliminary data.</text>
</comment>
<evidence type="ECO:0000313" key="1">
    <source>
        <dbReference type="EMBL" id="GAL26352.1"/>
    </source>
</evidence>
<reference evidence="2" key="1">
    <citation type="submission" date="2014-09" db="EMBL/GenBank/DDBJ databases">
        <title>Vibrio variabilis JCM 19239. (C206) whole genome shotgun sequence.</title>
        <authorList>
            <person name="Sawabe T."/>
            <person name="Meirelles P."/>
            <person name="Nakanishi M."/>
            <person name="Sayaka M."/>
            <person name="Hattori M."/>
            <person name="Ohkuma M."/>
        </authorList>
    </citation>
    <scope>NUCLEOTIDE SEQUENCE [LARGE SCALE GENOMIC DNA]</scope>
    <source>
        <strain evidence="2">JCM 19239</strain>
    </source>
</reference>
<proteinExistence type="predicted"/>